<evidence type="ECO:0000313" key="2">
    <source>
        <dbReference type="EMBL" id="TQM85145.1"/>
    </source>
</evidence>
<reference evidence="2 3" key="1">
    <citation type="submission" date="2019-06" db="EMBL/GenBank/DDBJ databases">
        <title>Sequencing the genomes of 1000 actinobacteria strains.</title>
        <authorList>
            <person name="Klenk H.-P."/>
        </authorList>
    </citation>
    <scope>NUCLEOTIDE SEQUENCE [LARGE SCALE GENOMIC DNA]</scope>
    <source>
        <strain evidence="2 3">DSM 45456</strain>
    </source>
</reference>
<feature type="compositionally biased region" description="Acidic residues" evidence="1">
    <location>
        <begin position="43"/>
        <end position="52"/>
    </location>
</feature>
<protein>
    <submittedName>
        <fullName evidence="2">Uncharacterized protein</fullName>
    </submittedName>
</protein>
<organism evidence="2 3">
    <name type="scientific">Saccharothrix saharensis</name>
    <dbReference type="NCBI Taxonomy" id="571190"/>
    <lineage>
        <taxon>Bacteria</taxon>
        <taxon>Bacillati</taxon>
        <taxon>Actinomycetota</taxon>
        <taxon>Actinomycetes</taxon>
        <taxon>Pseudonocardiales</taxon>
        <taxon>Pseudonocardiaceae</taxon>
        <taxon>Saccharothrix</taxon>
    </lineage>
</organism>
<dbReference type="EMBL" id="VFPP01000001">
    <property type="protein sequence ID" value="TQM85145.1"/>
    <property type="molecule type" value="Genomic_DNA"/>
</dbReference>
<proteinExistence type="predicted"/>
<evidence type="ECO:0000256" key="1">
    <source>
        <dbReference type="SAM" id="MobiDB-lite"/>
    </source>
</evidence>
<comment type="caution">
    <text evidence="2">The sequence shown here is derived from an EMBL/GenBank/DDBJ whole genome shotgun (WGS) entry which is preliminary data.</text>
</comment>
<dbReference type="Proteomes" id="UP000316628">
    <property type="component" value="Unassembled WGS sequence"/>
</dbReference>
<gene>
    <name evidence="2" type="ORF">FHX81_7617</name>
</gene>
<feature type="region of interest" description="Disordered" evidence="1">
    <location>
        <begin position="1"/>
        <end position="52"/>
    </location>
</feature>
<keyword evidence="3" id="KW-1185">Reference proteome</keyword>
<evidence type="ECO:0000313" key="3">
    <source>
        <dbReference type="Proteomes" id="UP000316628"/>
    </source>
</evidence>
<accession>A0A543JQW2</accession>
<name>A0A543JQW2_9PSEU</name>
<dbReference type="AlphaFoldDB" id="A0A543JQW2"/>
<sequence length="52" mass="5580">MECEPGAEPPRPVPTGWWPEPDTIAWVGRAPDDEPEDHPGTGPDDEANDGGE</sequence>